<evidence type="ECO:0000313" key="2">
    <source>
        <dbReference type="Proteomes" id="UP000693970"/>
    </source>
</evidence>
<proteinExistence type="predicted"/>
<name>A0A9K3LC61_9STRA</name>
<keyword evidence="2" id="KW-1185">Reference proteome</keyword>
<reference evidence="1" key="2">
    <citation type="submission" date="2021-04" db="EMBL/GenBank/DDBJ databases">
        <authorList>
            <person name="Podell S."/>
        </authorList>
    </citation>
    <scope>NUCLEOTIDE SEQUENCE</scope>
    <source>
        <strain evidence="1">Hildebrandi</strain>
    </source>
</reference>
<accession>A0A9K3LC61</accession>
<dbReference type="EMBL" id="JAGRRH010000014">
    <property type="protein sequence ID" value="KAG7358006.1"/>
    <property type="molecule type" value="Genomic_DNA"/>
</dbReference>
<evidence type="ECO:0000313" key="1">
    <source>
        <dbReference type="EMBL" id="KAG7358006.1"/>
    </source>
</evidence>
<dbReference type="OrthoDB" id="2159623at2759"/>
<reference evidence="1" key="1">
    <citation type="journal article" date="2021" name="Sci. Rep.">
        <title>Diploid genomic architecture of Nitzschia inconspicua, an elite biomass production diatom.</title>
        <authorList>
            <person name="Oliver A."/>
            <person name="Podell S."/>
            <person name="Pinowska A."/>
            <person name="Traller J.C."/>
            <person name="Smith S.R."/>
            <person name="McClure R."/>
            <person name="Beliaev A."/>
            <person name="Bohutskyi P."/>
            <person name="Hill E.A."/>
            <person name="Rabines A."/>
            <person name="Zheng H."/>
            <person name="Allen L.Z."/>
            <person name="Kuo A."/>
            <person name="Grigoriev I.V."/>
            <person name="Allen A.E."/>
            <person name="Hazlebeck D."/>
            <person name="Allen E.E."/>
        </authorList>
    </citation>
    <scope>NUCLEOTIDE SEQUENCE</scope>
    <source>
        <strain evidence="1">Hildebrandi</strain>
    </source>
</reference>
<gene>
    <name evidence="1" type="ORF">IV203_014593</name>
</gene>
<dbReference type="AlphaFoldDB" id="A0A9K3LC61"/>
<organism evidence="1 2">
    <name type="scientific">Nitzschia inconspicua</name>
    <dbReference type="NCBI Taxonomy" id="303405"/>
    <lineage>
        <taxon>Eukaryota</taxon>
        <taxon>Sar</taxon>
        <taxon>Stramenopiles</taxon>
        <taxon>Ochrophyta</taxon>
        <taxon>Bacillariophyta</taxon>
        <taxon>Bacillariophyceae</taxon>
        <taxon>Bacillariophycidae</taxon>
        <taxon>Bacillariales</taxon>
        <taxon>Bacillariaceae</taxon>
        <taxon>Nitzschia</taxon>
    </lineage>
</organism>
<protein>
    <submittedName>
        <fullName evidence="1">Uncharacterized protein</fullName>
    </submittedName>
</protein>
<dbReference type="Proteomes" id="UP000693970">
    <property type="component" value="Unassembled WGS sequence"/>
</dbReference>
<sequence>MSDDLLTVNDDWEGDIYSFEDEDLVENSRTFLNNGASDVAAAMKAHLRTHNEAVTIMSTKYLYMNEDMGWVLLSSTAAARKVCDIMGLYAPVNYAIAAKPVLDILQYHEFPTVVIGITFSQGNVRCRITDKAIDPNNGCTIVTLSVATPMNDVKMKDGEHILYTAKGSYCYCPLKLRKILKKLTIPPMVSAHKRGSMCQWIYDVFEEDTKTVLWLIGDMMADFGTKRLFIIYGPGGVGKTTVVNMIAGISSSVIVEVPGRYMAKRRSGPRNYGNSLSTEMKMNLANTRLALIGDVEVTNSDEHLNMQTVKELTGGDEGPYGKVSVTSIMSCNKLFKYDAMNEYTRPDRIRRVVVIPTVTNRRTENRHYEEGSDNDKAQLIAMSMAVRIKYDMRPPLSARAVLMTLFQAKFTYALSLVCIDDKSTVPENYAATRVLCHKFNISEYTMQQCLKTIGLDCCKVFRDVYVIAHITLRHKAKVWPEGFEGNTSSDKGGHSNRRLRNSEPEVDILSLI</sequence>
<comment type="caution">
    <text evidence="1">The sequence shown here is derived from an EMBL/GenBank/DDBJ whole genome shotgun (WGS) entry which is preliminary data.</text>
</comment>